<keyword evidence="4" id="KW-1003">Cell membrane</keyword>
<evidence type="ECO:0000313" key="9">
    <source>
        <dbReference type="EMBL" id="PKD16197.1"/>
    </source>
</evidence>
<evidence type="ECO:0000256" key="5">
    <source>
        <dbReference type="ARBA" id="ARBA00022692"/>
    </source>
</evidence>
<evidence type="ECO:0000256" key="6">
    <source>
        <dbReference type="ARBA" id="ARBA00022989"/>
    </source>
</evidence>
<proteinExistence type="inferred from homology"/>
<gene>
    <name evidence="9" type="ORF">APR41_10445</name>
</gene>
<reference evidence="9 10" key="1">
    <citation type="submission" date="2015-10" db="EMBL/GenBank/DDBJ databases">
        <title>Draft genome sequence of Salegentibacter salinarum KCTC 12975.</title>
        <authorList>
            <person name="Lin W."/>
            <person name="Zheng Q."/>
        </authorList>
    </citation>
    <scope>NUCLEOTIDE SEQUENCE [LARGE SCALE GENOMIC DNA]</scope>
    <source>
        <strain evidence="9 10">KCTC 12975</strain>
    </source>
</reference>
<feature type="transmembrane region" description="Helical" evidence="8">
    <location>
        <begin position="234"/>
        <end position="258"/>
    </location>
</feature>
<comment type="similarity">
    <text evidence="2">Belongs to the autoinducer-2 exporter (AI-2E) (TC 2.A.86) family.</text>
</comment>
<sequence length="362" mass="39912">MNKSGFKLGHRILIISVILIVGNYFLFLGLAKAKVFLAPFLTAVILSLVVLPLCKKFEKSGAKRSLSSFTNTFLLFIISLGFIALVFFQMQSMVSKWPKIKETMKPKIEQLKTFAAEKTPISKEKIESKSTSSSIIESGSGQGKKSVSFLTKIMSFSGTYLLVFIYIFFLLNYRDRFKKFLIRLFPDEKRKKVKNVIHQSAQVVQNYLLGKLILMGLLAVVYSIGLGLSGVSNFILVSIIAALLTIIPYIGNIIGLILAMAFGYLTSGEMGVLIGVAITFTVSQFLESYVLQPYVVGDKVDLHPFFVILVVVIGNALWGVIGMILAIPVTAIITIIFLHVSPLHPFGFLLSKKSASEENSGS</sequence>
<evidence type="ECO:0000313" key="10">
    <source>
        <dbReference type="Proteomes" id="UP000232673"/>
    </source>
</evidence>
<dbReference type="AlphaFoldDB" id="A0A2N0TN95"/>
<evidence type="ECO:0000256" key="1">
    <source>
        <dbReference type="ARBA" id="ARBA00004651"/>
    </source>
</evidence>
<dbReference type="InterPro" id="IPR002549">
    <property type="entry name" value="AI-2E-like"/>
</dbReference>
<feature type="transmembrane region" description="Helical" evidence="8">
    <location>
        <begin position="270"/>
        <end position="286"/>
    </location>
</feature>
<name>A0A2N0TN95_9FLAO</name>
<keyword evidence="7 8" id="KW-0472">Membrane</keyword>
<dbReference type="Proteomes" id="UP000232673">
    <property type="component" value="Unassembled WGS sequence"/>
</dbReference>
<dbReference type="EMBL" id="LKTS01000047">
    <property type="protein sequence ID" value="PKD16197.1"/>
    <property type="molecule type" value="Genomic_DNA"/>
</dbReference>
<dbReference type="PANTHER" id="PTHR21716:SF53">
    <property type="entry name" value="PERMEASE PERM-RELATED"/>
    <property type="match status" value="1"/>
</dbReference>
<organism evidence="9 10">
    <name type="scientific">Salegentibacter salinarum</name>
    <dbReference type="NCBI Taxonomy" id="447422"/>
    <lineage>
        <taxon>Bacteria</taxon>
        <taxon>Pseudomonadati</taxon>
        <taxon>Bacteroidota</taxon>
        <taxon>Flavobacteriia</taxon>
        <taxon>Flavobacteriales</taxon>
        <taxon>Flavobacteriaceae</taxon>
        <taxon>Salegentibacter</taxon>
    </lineage>
</organism>
<comment type="caution">
    <text evidence="9">The sequence shown here is derived from an EMBL/GenBank/DDBJ whole genome shotgun (WGS) entry which is preliminary data.</text>
</comment>
<dbReference type="Pfam" id="PF01594">
    <property type="entry name" value="AI-2E_transport"/>
    <property type="match status" value="1"/>
</dbReference>
<evidence type="ECO:0000256" key="8">
    <source>
        <dbReference type="SAM" id="Phobius"/>
    </source>
</evidence>
<dbReference type="GO" id="GO:0005886">
    <property type="term" value="C:plasma membrane"/>
    <property type="evidence" value="ECO:0007669"/>
    <property type="project" value="UniProtKB-SubCell"/>
</dbReference>
<dbReference type="OrthoDB" id="9793390at2"/>
<evidence type="ECO:0000256" key="4">
    <source>
        <dbReference type="ARBA" id="ARBA00022475"/>
    </source>
</evidence>
<accession>A0A2N0TN95</accession>
<protein>
    <recommendedName>
        <fullName evidence="11">Permease</fullName>
    </recommendedName>
</protein>
<dbReference type="STRING" id="447422.SAMN05660903_02015"/>
<evidence type="ECO:0000256" key="3">
    <source>
        <dbReference type="ARBA" id="ARBA00022448"/>
    </source>
</evidence>
<feature type="transmembrane region" description="Helical" evidence="8">
    <location>
        <begin position="208"/>
        <end position="228"/>
    </location>
</feature>
<feature type="transmembrane region" description="Helical" evidence="8">
    <location>
        <begin position="66"/>
        <end position="88"/>
    </location>
</feature>
<keyword evidence="5 8" id="KW-0812">Transmembrane</keyword>
<evidence type="ECO:0000256" key="2">
    <source>
        <dbReference type="ARBA" id="ARBA00009773"/>
    </source>
</evidence>
<evidence type="ECO:0008006" key="11">
    <source>
        <dbReference type="Google" id="ProtNLM"/>
    </source>
</evidence>
<keyword evidence="3" id="KW-0813">Transport</keyword>
<evidence type="ECO:0000256" key="7">
    <source>
        <dbReference type="ARBA" id="ARBA00023136"/>
    </source>
</evidence>
<feature type="transmembrane region" description="Helical" evidence="8">
    <location>
        <begin position="12"/>
        <end position="30"/>
    </location>
</feature>
<keyword evidence="10" id="KW-1185">Reference proteome</keyword>
<keyword evidence="6 8" id="KW-1133">Transmembrane helix</keyword>
<feature type="transmembrane region" description="Helical" evidence="8">
    <location>
        <begin position="306"/>
        <end position="338"/>
    </location>
</feature>
<dbReference type="RefSeq" id="WP_079713081.1">
    <property type="nucleotide sequence ID" value="NZ_FUZC01000007.1"/>
</dbReference>
<feature type="transmembrane region" description="Helical" evidence="8">
    <location>
        <begin position="36"/>
        <end position="54"/>
    </location>
</feature>
<comment type="subcellular location">
    <subcellularLocation>
        <location evidence="1">Cell membrane</location>
        <topology evidence="1">Multi-pass membrane protein</topology>
    </subcellularLocation>
</comment>
<feature type="transmembrane region" description="Helical" evidence="8">
    <location>
        <begin position="153"/>
        <end position="173"/>
    </location>
</feature>
<dbReference type="PANTHER" id="PTHR21716">
    <property type="entry name" value="TRANSMEMBRANE PROTEIN"/>
    <property type="match status" value="1"/>
</dbReference>